<evidence type="ECO:0000313" key="2">
    <source>
        <dbReference type="Proteomes" id="UP000017836"/>
    </source>
</evidence>
<name>W1P6L0_AMBTC</name>
<reference evidence="2" key="1">
    <citation type="journal article" date="2013" name="Science">
        <title>The Amborella genome and the evolution of flowering plants.</title>
        <authorList>
            <consortium name="Amborella Genome Project"/>
        </authorList>
    </citation>
    <scope>NUCLEOTIDE SEQUENCE [LARGE SCALE GENOMIC DNA]</scope>
</reference>
<evidence type="ECO:0000313" key="1">
    <source>
        <dbReference type="EMBL" id="ERN03211.1"/>
    </source>
</evidence>
<organism evidence="1 2">
    <name type="scientific">Amborella trichopoda</name>
    <dbReference type="NCBI Taxonomy" id="13333"/>
    <lineage>
        <taxon>Eukaryota</taxon>
        <taxon>Viridiplantae</taxon>
        <taxon>Streptophyta</taxon>
        <taxon>Embryophyta</taxon>
        <taxon>Tracheophyta</taxon>
        <taxon>Spermatophyta</taxon>
        <taxon>Magnoliopsida</taxon>
        <taxon>Amborellales</taxon>
        <taxon>Amborellaceae</taxon>
        <taxon>Amborella</taxon>
    </lineage>
</organism>
<proteinExistence type="predicted"/>
<accession>W1P6L0</accession>
<sequence length="125" mass="13934">MLPHSLAPPVFQRCGREQCVWTTSGMLCASQNGLISHPTPSSSKTLLARTPLRHNVEISRYHPQPSPSTSISISNLFFSLDIIPDNGSVLSIGLNGDRLKCKVDGLFCYRTKGSDVFRRLKRQRH</sequence>
<protein>
    <submittedName>
        <fullName evidence="1">Uncharacterized protein</fullName>
    </submittedName>
</protein>
<dbReference type="AlphaFoldDB" id="W1P6L0"/>
<dbReference type="HOGENOM" id="CLU_1995667_0_0_1"/>
<gene>
    <name evidence="1" type="ORF">AMTR_s00003p00159820</name>
</gene>
<dbReference type="Gramene" id="ERN03211">
    <property type="protein sequence ID" value="ERN03211"/>
    <property type="gene ID" value="AMTR_s00003p00159820"/>
</dbReference>
<keyword evidence="2" id="KW-1185">Reference proteome</keyword>
<dbReference type="Proteomes" id="UP000017836">
    <property type="component" value="Unassembled WGS sequence"/>
</dbReference>
<dbReference type="EMBL" id="KI394358">
    <property type="protein sequence ID" value="ERN03211.1"/>
    <property type="molecule type" value="Genomic_DNA"/>
</dbReference>